<dbReference type="Proteomes" id="UP000281391">
    <property type="component" value="Chromosome"/>
</dbReference>
<reference evidence="2 3" key="1">
    <citation type="submission" date="2018-12" db="EMBL/GenBank/DDBJ databases">
        <authorList>
            <consortium name="Pathogen Informatics"/>
        </authorList>
    </citation>
    <scope>NUCLEOTIDE SEQUENCE [LARGE SCALE GENOMIC DNA]</scope>
    <source>
        <strain evidence="2 3">NCTC11214</strain>
    </source>
</reference>
<keyword evidence="1" id="KW-1133">Transmembrane helix</keyword>
<keyword evidence="1" id="KW-0472">Membrane</keyword>
<accession>A0A447L1H9</accession>
<name>A0A447L1H9_SEROD</name>
<evidence type="ECO:0000256" key="1">
    <source>
        <dbReference type="SAM" id="Phobius"/>
    </source>
</evidence>
<sequence length="41" mass="4592">MAGYRDWLGVIGSFLLFGVMFFCQQSGIADHHQGKTGCYCF</sequence>
<feature type="transmembrane region" description="Helical" evidence="1">
    <location>
        <begin position="6"/>
        <end position="23"/>
    </location>
</feature>
<dbReference type="AlphaFoldDB" id="A0A447L1H9"/>
<proteinExistence type="predicted"/>
<keyword evidence="1" id="KW-0812">Transmembrane</keyword>
<dbReference type="EMBL" id="LR134117">
    <property type="protein sequence ID" value="VDZ65007.1"/>
    <property type="molecule type" value="Genomic_DNA"/>
</dbReference>
<dbReference type="KEGG" id="sof:NCTC11214_05255"/>
<organism evidence="2 3">
    <name type="scientific">Serratia odorifera</name>
    <dbReference type="NCBI Taxonomy" id="618"/>
    <lineage>
        <taxon>Bacteria</taxon>
        <taxon>Pseudomonadati</taxon>
        <taxon>Pseudomonadota</taxon>
        <taxon>Gammaproteobacteria</taxon>
        <taxon>Enterobacterales</taxon>
        <taxon>Yersiniaceae</taxon>
        <taxon>Serratia</taxon>
    </lineage>
</organism>
<evidence type="ECO:0000313" key="2">
    <source>
        <dbReference type="EMBL" id="VDZ65007.1"/>
    </source>
</evidence>
<evidence type="ECO:0000313" key="3">
    <source>
        <dbReference type="Proteomes" id="UP000281391"/>
    </source>
</evidence>
<gene>
    <name evidence="2" type="ORF">NCTC11214_05255</name>
</gene>
<protein>
    <submittedName>
        <fullName evidence="2">Uncharacterized protein</fullName>
    </submittedName>
</protein>